<dbReference type="Gene3D" id="3.40.50.360">
    <property type="match status" value="1"/>
</dbReference>
<name>A0ABR7HPE5_9FIRM</name>
<keyword evidence="2" id="KW-0288">FMN</keyword>
<keyword evidence="5" id="KW-1185">Reference proteome</keyword>
<protein>
    <submittedName>
        <fullName evidence="4">Flavodoxin family protein</fullName>
    </submittedName>
</protein>
<dbReference type="PANTHER" id="PTHR43278">
    <property type="entry name" value="NAD(P)H-DEPENDENT FMN-CONTAINING OXIDOREDUCTASE YWQN-RELATED"/>
    <property type="match status" value="1"/>
</dbReference>
<dbReference type="Proteomes" id="UP000660021">
    <property type="component" value="Unassembled WGS sequence"/>
</dbReference>
<evidence type="ECO:0000256" key="1">
    <source>
        <dbReference type="ARBA" id="ARBA00022630"/>
    </source>
</evidence>
<evidence type="ECO:0000259" key="3">
    <source>
        <dbReference type="Pfam" id="PF03358"/>
    </source>
</evidence>
<keyword evidence="1" id="KW-0285">Flavoprotein</keyword>
<dbReference type="InterPro" id="IPR029039">
    <property type="entry name" value="Flavoprotein-like_sf"/>
</dbReference>
<evidence type="ECO:0000256" key="2">
    <source>
        <dbReference type="ARBA" id="ARBA00022643"/>
    </source>
</evidence>
<dbReference type="PANTHER" id="PTHR43278:SF4">
    <property type="entry name" value="NAD(P)H-DEPENDENT FMN-CONTAINING OXIDOREDUCTASE YWQN-RELATED"/>
    <property type="match status" value="1"/>
</dbReference>
<dbReference type="Pfam" id="PF03358">
    <property type="entry name" value="FMN_red"/>
    <property type="match status" value="1"/>
</dbReference>
<dbReference type="SUPFAM" id="SSF52218">
    <property type="entry name" value="Flavoproteins"/>
    <property type="match status" value="1"/>
</dbReference>
<comment type="caution">
    <text evidence="4">The sequence shown here is derived from an EMBL/GenBank/DDBJ whole genome shotgun (WGS) entry which is preliminary data.</text>
</comment>
<evidence type="ECO:0000313" key="4">
    <source>
        <dbReference type="EMBL" id="MBC5729400.1"/>
    </source>
</evidence>
<organism evidence="4 5">
    <name type="scientific">Pseudoflavonifractor hominis</name>
    <dbReference type="NCBI Taxonomy" id="2763059"/>
    <lineage>
        <taxon>Bacteria</taxon>
        <taxon>Bacillati</taxon>
        <taxon>Bacillota</taxon>
        <taxon>Clostridia</taxon>
        <taxon>Eubacteriales</taxon>
        <taxon>Oscillospiraceae</taxon>
        <taxon>Pseudoflavonifractor</taxon>
    </lineage>
</organism>
<evidence type="ECO:0000313" key="5">
    <source>
        <dbReference type="Proteomes" id="UP000660021"/>
    </source>
</evidence>
<dbReference type="InterPro" id="IPR051796">
    <property type="entry name" value="ISF_SsuE-like"/>
</dbReference>
<accession>A0ABR7HPE5</accession>
<reference evidence="4 5" key="1">
    <citation type="submission" date="2020-08" db="EMBL/GenBank/DDBJ databases">
        <title>Genome public.</title>
        <authorList>
            <person name="Liu C."/>
            <person name="Sun Q."/>
        </authorList>
    </citation>
    <scope>NUCLEOTIDE SEQUENCE [LARGE SCALE GENOMIC DNA]</scope>
    <source>
        <strain evidence="4 5">New-38</strain>
    </source>
</reference>
<feature type="domain" description="NADPH-dependent FMN reductase-like" evidence="3">
    <location>
        <begin position="1"/>
        <end position="152"/>
    </location>
</feature>
<sequence>MKVLLLNGSPHEKGCTYTALREAADMLEQCGVETEIFWIGTQAIHGCAGCGGCAAGKGCVLPSGEVNSFLEKMEGADGLIVGSPVYYASANGALTSFLDRAFYAGKCFAHKPAAAVVSARRAGTTASLDQLTKYFTISQMPVVSSTYWPMVHGTRPEEVQQDREGLQIMRNLGRNMAWLLRCIELGRAQGVEPPAAEREARTNFIR</sequence>
<dbReference type="EMBL" id="JACOPR010000001">
    <property type="protein sequence ID" value="MBC5729400.1"/>
    <property type="molecule type" value="Genomic_DNA"/>
</dbReference>
<gene>
    <name evidence="4" type="ORF">H8S34_00935</name>
</gene>
<proteinExistence type="predicted"/>
<dbReference type="InterPro" id="IPR005025">
    <property type="entry name" value="FMN_Rdtase-like_dom"/>
</dbReference>
<dbReference type="RefSeq" id="WP_186962799.1">
    <property type="nucleotide sequence ID" value="NZ_JACOPR010000001.1"/>
</dbReference>